<dbReference type="OrthoDB" id="1496114at2"/>
<protein>
    <submittedName>
        <fullName evidence="2">SH3 domain-containing protein</fullName>
    </submittedName>
</protein>
<reference evidence="2 3" key="1">
    <citation type="submission" date="2019-02" db="EMBL/GenBank/DDBJ databases">
        <title>Complete Genome Sequence and Methylome Analysis of free living Spirochaetas.</title>
        <authorList>
            <person name="Fomenkov A."/>
            <person name="Dubinina G."/>
            <person name="Leshcheva N."/>
            <person name="Mikheeva N."/>
            <person name="Grabovich M."/>
            <person name="Vincze T."/>
            <person name="Roberts R.J."/>
        </authorList>
    </citation>
    <scope>NUCLEOTIDE SEQUENCE [LARGE SCALE GENOMIC DNA]</scope>
    <source>
        <strain evidence="2 3">K2</strain>
    </source>
</reference>
<dbReference type="Pfam" id="PF08239">
    <property type="entry name" value="SH3_3"/>
    <property type="match status" value="1"/>
</dbReference>
<dbReference type="Gene3D" id="2.30.30.40">
    <property type="entry name" value="SH3 Domains"/>
    <property type="match status" value="1"/>
</dbReference>
<dbReference type="Proteomes" id="UP000324209">
    <property type="component" value="Chromosome"/>
</dbReference>
<sequence length="387" mass="45427">MKILLRTFILLLIISCNSKEETVKQELVKEIVDNENILADQQKDHKPTELKSNMIIGNSTINSLRIRSIPDINYGEILGKVDLNEEVEIISRTQWNTYTDNITDRWLNIKTNNGINGWVFEGYLEYDTKIRIPESEDEFEIEKSFIVDKIEEIISNKTSEIVFPSEFDDKHQIIPTGYVEYNGILLWTHGSSLWAFNGNKIAPIFNINILSKDNKYMIGPIYKFNENKIFITTAYGKFGGFSIHPYFIFDLKTCMIEKDLDEKFNELIKNEDIYPYRNNCNLLYEGYKKVFNGNLYGVFRNNDKTSIFIFDKTEMKKLKSIPEEYYGYAMKLISESELIIYQPKNGWYDEDTVGPYITIKFDYINGIIVEKSLISEDIIWDYLKQFD</sequence>
<accession>A0A5C1QHS1</accession>
<evidence type="ECO:0000313" key="2">
    <source>
        <dbReference type="EMBL" id="QEN06828.1"/>
    </source>
</evidence>
<dbReference type="EMBL" id="CP036150">
    <property type="protein sequence ID" value="QEN06828.1"/>
    <property type="molecule type" value="Genomic_DNA"/>
</dbReference>
<dbReference type="InterPro" id="IPR003646">
    <property type="entry name" value="SH3-like_bac-type"/>
</dbReference>
<name>A0A5C1QHS1_9SPIO</name>
<gene>
    <name evidence="2" type="ORF">EXM22_02030</name>
</gene>
<dbReference type="AlphaFoldDB" id="A0A5C1QHS1"/>
<organism evidence="2 3">
    <name type="scientific">Oceanispirochaeta crateris</name>
    <dbReference type="NCBI Taxonomy" id="2518645"/>
    <lineage>
        <taxon>Bacteria</taxon>
        <taxon>Pseudomonadati</taxon>
        <taxon>Spirochaetota</taxon>
        <taxon>Spirochaetia</taxon>
        <taxon>Spirochaetales</taxon>
        <taxon>Spirochaetaceae</taxon>
        <taxon>Oceanispirochaeta</taxon>
    </lineage>
</organism>
<feature type="domain" description="SH3b" evidence="1">
    <location>
        <begin position="63"/>
        <end position="125"/>
    </location>
</feature>
<evidence type="ECO:0000313" key="3">
    <source>
        <dbReference type="Proteomes" id="UP000324209"/>
    </source>
</evidence>
<evidence type="ECO:0000259" key="1">
    <source>
        <dbReference type="Pfam" id="PF08239"/>
    </source>
</evidence>
<dbReference type="RefSeq" id="WP_149484911.1">
    <property type="nucleotide sequence ID" value="NZ_CP036150.1"/>
</dbReference>
<dbReference type="KEGG" id="ock:EXM22_02030"/>
<proteinExistence type="predicted"/>
<keyword evidence="3" id="KW-1185">Reference proteome</keyword>